<name>A0A2M8AU45_9BACT</name>
<dbReference type="Gene3D" id="3.40.50.150">
    <property type="entry name" value="Vaccinia Virus protein VP39"/>
    <property type="match status" value="1"/>
</dbReference>
<evidence type="ECO:0000313" key="2">
    <source>
        <dbReference type="Proteomes" id="UP000231366"/>
    </source>
</evidence>
<evidence type="ECO:0008006" key="3">
    <source>
        <dbReference type="Google" id="ProtNLM"/>
    </source>
</evidence>
<organism evidence="1 2">
    <name type="scientific">Candidatus Desantisbacteria bacterium CG_4_9_14_3_um_filter_40_11</name>
    <dbReference type="NCBI Taxonomy" id="1974546"/>
    <lineage>
        <taxon>Bacteria</taxon>
        <taxon>Candidatus Desantisiibacteriota</taxon>
    </lineage>
</organism>
<protein>
    <recommendedName>
        <fullName evidence="3">Class I SAM-dependent methyltransferase</fullName>
    </recommendedName>
</protein>
<gene>
    <name evidence="1" type="ORF">CO110_05250</name>
</gene>
<evidence type="ECO:0000313" key="1">
    <source>
        <dbReference type="EMBL" id="PJB29546.1"/>
    </source>
</evidence>
<dbReference type="InterPro" id="IPR029063">
    <property type="entry name" value="SAM-dependent_MTases_sf"/>
</dbReference>
<accession>A0A2M8AU45</accession>
<reference evidence="2" key="1">
    <citation type="submission" date="2017-09" db="EMBL/GenBank/DDBJ databases">
        <title>Depth-based differentiation of microbial function through sediment-hosted aquifers and enrichment of novel symbionts in the deep terrestrial subsurface.</title>
        <authorList>
            <person name="Probst A.J."/>
            <person name="Ladd B."/>
            <person name="Jarett J.K."/>
            <person name="Geller-Mcgrath D.E."/>
            <person name="Sieber C.M.K."/>
            <person name="Emerson J.B."/>
            <person name="Anantharaman K."/>
            <person name="Thomas B.C."/>
            <person name="Malmstrom R."/>
            <person name="Stieglmeier M."/>
            <person name="Klingl A."/>
            <person name="Woyke T."/>
            <person name="Ryan C.M."/>
            <person name="Banfield J.F."/>
        </authorList>
    </citation>
    <scope>NUCLEOTIDE SEQUENCE [LARGE SCALE GENOMIC DNA]</scope>
</reference>
<sequence length="66" mass="7480">MCQSDYGIEMATFWDLLYENRTIDIPFYVELAKKSFHPVLELGCGTGRVLIPIAKEDVSIIGRPFA</sequence>
<dbReference type="EMBL" id="PFUI01000135">
    <property type="protein sequence ID" value="PJB29546.1"/>
    <property type="molecule type" value="Genomic_DNA"/>
</dbReference>
<dbReference type="Proteomes" id="UP000231366">
    <property type="component" value="Unassembled WGS sequence"/>
</dbReference>
<proteinExistence type="predicted"/>
<comment type="caution">
    <text evidence="1">The sequence shown here is derived from an EMBL/GenBank/DDBJ whole genome shotgun (WGS) entry which is preliminary data.</text>
</comment>
<dbReference type="AlphaFoldDB" id="A0A2M8AU45"/>
<dbReference type="SUPFAM" id="SSF53335">
    <property type="entry name" value="S-adenosyl-L-methionine-dependent methyltransferases"/>
    <property type="match status" value="1"/>
</dbReference>